<name>A0A2C9UKI3_MANES</name>
<sequence length="41" mass="4919">MSNSLSKDILYDNDRPWRPAPSLPELDRRGLKFEVFWSHLM</sequence>
<gene>
    <name evidence="1" type="ORF">MANES_14G067400</name>
</gene>
<protein>
    <submittedName>
        <fullName evidence="1">Uncharacterized protein</fullName>
    </submittedName>
</protein>
<proteinExistence type="predicted"/>
<accession>A0A2C9UKI3</accession>
<dbReference type="AlphaFoldDB" id="A0A2C9UKI3"/>
<reference evidence="1" key="1">
    <citation type="submission" date="2016-02" db="EMBL/GenBank/DDBJ databases">
        <title>WGS assembly of Manihot esculenta.</title>
        <authorList>
            <person name="Bredeson J.V."/>
            <person name="Prochnik S.E."/>
            <person name="Lyons J.B."/>
            <person name="Schmutz J."/>
            <person name="Grimwood J."/>
            <person name="Vrebalov J."/>
            <person name="Bart R.S."/>
            <person name="Amuge T."/>
            <person name="Ferguson M.E."/>
            <person name="Green R."/>
            <person name="Putnam N."/>
            <person name="Stites J."/>
            <person name="Rounsley S."/>
            <person name="Rokhsar D.S."/>
        </authorList>
    </citation>
    <scope>NUCLEOTIDE SEQUENCE [LARGE SCALE GENOMIC DNA]</scope>
    <source>
        <tissue evidence="1">Leaf</tissue>
    </source>
</reference>
<dbReference type="EMBL" id="CM004400">
    <property type="protein sequence ID" value="OAY30894.1"/>
    <property type="molecule type" value="Genomic_DNA"/>
</dbReference>
<evidence type="ECO:0000313" key="1">
    <source>
        <dbReference type="EMBL" id="OAY30894.1"/>
    </source>
</evidence>
<organism evidence="1">
    <name type="scientific">Manihot esculenta</name>
    <name type="common">Cassava</name>
    <name type="synonym">Jatropha manihot</name>
    <dbReference type="NCBI Taxonomy" id="3983"/>
    <lineage>
        <taxon>Eukaryota</taxon>
        <taxon>Viridiplantae</taxon>
        <taxon>Streptophyta</taxon>
        <taxon>Embryophyta</taxon>
        <taxon>Tracheophyta</taxon>
        <taxon>Spermatophyta</taxon>
        <taxon>Magnoliopsida</taxon>
        <taxon>eudicotyledons</taxon>
        <taxon>Gunneridae</taxon>
        <taxon>Pentapetalae</taxon>
        <taxon>rosids</taxon>
        <taxon>fabids</taxon>
        <taxon>Malpighiales</taxon>
        <taxon>Euphorbiaceae</taxon>
        <taxon>Crotonoideae</taxon>
        <taxon>Manihoteae</taxon>
        <taxon>Manihot</taxon>
    </lineage>
</organism>